<accession>A0A2C5XDE3</accession>
<keyword evidence="9" id="KW-1185">Reference proteome</keyword>
<feature type="domain" description="C2H2-type" evidence="7">
    <location>
        <begin position="313"/>
        <end position="337"/>
    </location>
</feature>
<dbReference type="InterPro" id="IPR013087">
    <property type="entry name" value="Znf_C2H2_type"/>
</dbReference>
<sequence length="414" mass="46571">MGVNQSSGQYDSDISTAKTCYYVLLGVDAQATDDDIKKAYRKKALELHPDRNLGNTETATANFAEVQAAYDVLSDAHERAWYDSHREAILSGNDMTGDSCVPPMFGGTRLTTTQDLISLIRSFNIKALSFSDDVYGFFGIARRTFDHLNLEEKAAAEFSHTTCPHYPAFGSSTDSYKSHVKQFYAVWAHFSTRKSFTWADKHRLSDAPDRRVRRLMEKENKILRDGAIRDFNDTVKFLVRYMRRRDPRCPDNNQTDSQRQESLRGVTAAQAARARATNRQNIVNSKLADWIAHPSSYSESTFTESDSCASDFAECVVCAKKFKSDKQLEVHERSKKHLKLVQKLRRKLQQEGTTLGVDVELQESFNVPNEALSMSNRQTNTGLSAKSPLLTRSDSSNSLLASGYNLASVVVNPR</sequence>
<dbReference type="AlphaFoldDB" id="A0A2C5XDE3"/>
<dbReference type="PROSITE" id="PS00636">
    <property type="entry name" value="DNAJ_1"/>
    <property type="match status" value="1"/>
</dbReference>
<dbReference type="PROSITE" id="PS50076">
    <property type="entry name" value="DNAJ_2"/>
    <property type="match status" value="1"/>
</dbReference>
<dbReference type="Pfam" id="PF12171">
    <property type="entry name" value="zf-C2H2_jaz"/>
    <property type="match status" value="1"/>
</dbReference>
<organism evidence="8 9">
    <name type="scientific">Ophiocordyceps australis</name>
    <dbReference type="NCBI Taxonomy" id="1399860"/>
    <lineage>
        <taxon>Eukaryota</taxon>
        <taxon>Fungi</taxon>
        <taxon>Dikarya</taxon>
        <taxon>Ascomycota</taxon>
        <taxon>Pezizomycotina</taxon>
        <taxon>Sordariomycetes</taxon>
        <taxon>Hypocreomycetidae</taxon>
        <taxon>Hypocreales</taxon>
        <taxon>Ophiocordycipitaceae</taxon>
        <taxon>Ophiocordyceps</taxon>
    </lineage>
</organism>
<feature type="region of interest" description="Disordered" evidence="5">
    <location>
        <begin position="246"/>
        <end position="265"/>
    </location>
</feature>
<dbReference type="Pfam" id="PF21884">
    <property type="entry name" value="ZUO1-like_ZHD"/>
    <property type="match status" value="1"/>
</dbReference>
<dbReference type="PROSITE" id="PS50157">
    <property type="entry name" value="ZINC_FINGER_C2H2_2"/>
    <property type="match status" value="1"/>
</dbReference>
<dbReference type="InterPro" id="IPR022755">
    <property type="entry name" value="Znf_C2H2_jaz"/>
</dbReference>
<evidence type="ECO:0000256" key="5">
    <source>
        <dbReference type="SAM" id="MobiDB-lite"/>
    </source>
</evidence>
<dbReference type="Gene3D" id="3.30.160.60">
    <property type="entry name" value="Classic Zinc Finger"/>
    <property type="match status" value="1"/>
</dbReference>
<dbReference type="GO" id="GO:0008270">
    <property type="term" value="F:zinc ion binding"/>
    <property type="evidence" value="ECO:0007669"/>
    <property type="project" value="UniProtKB-KW"/>
</dbReference>
<comment type="caution">
    <text evidence="8">The sequence shown here is derived from an EMBL/GenBank/DDBJ whole genome shotgun (WGS) entry which is preliminary data.</text>
</comment>
<evidence type="ECO:0000259" key="6">
    <source>
        <dbReference type="PROSITE" id="PS50076"/>
    </source>
</evidence>
<keyword evidence="2 4" id="KW-0863">Zinc-finger</keyword>
<dbReference type="InterPro" id="IPR001623">
    <property type="entry name" value="DnaJ_domain"/>
</dbReference>
<dbReference type="GO" id="GO:0005737">
    <property type="term" value="C:cytoplasm"/>
    <property type="evidence" value="ECO:0007669"/>
    <property type="project" value="TreeGrafter"/>
</dbReference>
<dbReference type="InterPro" id="IPR054076">
    <property type="entry name" value="ZUO1-like_ZHD"/>
</dbReference>
<dbReference type="InterPro" id="IPR018253">
    <property type="entry name" value="DnaJ_domain_CS"/>
</dbReference>
<dbReference type="STRING" id="1399860.A0A2C5XDE3"/>
<dbReference type="PANTHER" id="PTHR44029">
    <property type="entry name" value="DNAJ HOMOLOG SUBFAMILY C MEMBER 21"/>
    <property type="match status" value="1"/>
</dbReference>
<dbReference type="Pfam" id="PF00226">
    <property type="entry name" value="DnaJ"/>
    <property type="match status" value="1"/>
</dbReference>
<evidence type="ECO:0000259" key="7">
    <source>
        <dbReference type="PROSITE" id="PS50157"/>
    </source>
</evidence>
<keyword evidence="1" id="KW-0479">Metal-binding</keyword>
<dbReference type="PRINTS" id="PR00625">
    <property type="entry name" value="JDOMAIN"/>
</dbReference>
<dbReference type="SUPFAM" id="SSF57667">
    <property type="entry name" value="beta-beta-alpha zinc fingers"/>
    <property type="match status" value="1"/>
</dbReference>
<dbReference type="InterPro" id="IPR036236">
    <property type="entry name" value="Znf_C2H2_sf"/>
</dbReference>
<dbReference type="OrthoDB" id="5894at2759"/>
<dbReference type="InterPro" id="IPR036869">
    <property type="entry name" value="J_dom_sf"/>
</dbReference>
<keyword evidence="3" id="KW-0862">Zinc</keyword>
<gene>
    <name evidence="8" type="ORF">CDD81_5751</name>
</gene>
<name>A0A2C5XDE3_9HYPO</name>
<dbReference type="InterPro" id="IPR051964">
    <property type="entry name" value="Chaperone_stress_response"/>
</dbReference>
<dbReference type="EMBL" id="NJET01000471">
    <property type="protein sequence ID" value="PHH58468.1"/>
    <property type="molecule type" value="Genomic_DNA"/>
</dbReference>
<dbReference type="SMART" id="SM00271">
    <property type="entry name" value="DnaJ"/>
    <property type="match status" value="1"/>
</dbReference>
<dbReference type="Gene3D" id="1.10.287.110">
    <property type="entry name" value="DnaJ domain"/>
    <property type="match status" value="1"/>
</dbReference>
<proteinExistence type="predicted"/>
<evidence type="ECO:0000313" key="8">
    <source>
        <dbReference type="EMBL" id="PHH58468.1"/>
    </source>
</evidence>
<dbReference type="Proteomes" id="UP000226192">
    <property type="component" value="Unassembled WGS sequence"/>
</dbReference>
<evidence type="ECO:0000313" key="9">
    <source>
        <dbReference type="Proteomes" id="UP000226192"/>
    </source>
</evidence>
<dbReference type="PANTHER" id="PTHR44029:SF1">
    <property type="entry name" value="DNAJ HOMOLOG SUBFAMILY C MEMBER 21"/>
    <property type="match status" value="1"/>
</dbReference>
<evidence type="ECO:0000256" key="2">
    <source>
        <dbReference type="ARBA" id="ARBA00022771"/>
    </source>
</evidence>
<dbReference type="SUPFAM" id="SSF46565">
    <property type="entry name" value="Chaperone J-domain"/>
    <property type="match status" value="1"/>
</dbReference>
<feature type="domain" description="J" evidence="6">
    <location>
        <begin position="20"/>
        <end position="86"/>
    </location>
</feature>
<dbReference type="CDD" id="cd06257">
    <property type="entry name" value="DnaJ"/>
    <property type="match status" value="1"/>
</dbReference>
<evidence type="ECO:0000256" key="4">
    <source>
        <dbReference type="PROSITE-ProRule" id="PRU00042"/>
    </source>
</evidence>
<evidence type="ECO:0008006" key="10">
    <source>
        <dbReference type="Google" id="ProtNLM"/>
    </source>
</evidence>
<dbReference type="PROSITE" id="PS00028">
    <property type="entry name" value="ZINC_FINGER_C2H2_1"/>
    <property type="match status" value="1"/>
</dbReference>
<reference evidence="8 9" key="1">
    <citation type="submission" date="2017-06" db="EMBL/GenBank/DDBJ databases">
        <title>Ant-infecting Ophiocordyceps genomes reveal a high diversity of potential behavioral manipulation genes and a possible major role for enterotoxins.</title>
        <authorList>
            <person name="De Bekker C."/>
            <person name="Evans H.C."/>
            <person name="Brachmann A."/>
            <person name="Hughes D.P."/>
        </authorList>
    </citation>
    <scope>NUCLEOTIDE SEQUENCE [LARGE SCALE GENOMIC DNA]</scope>
    <source>
        <strain evidence="8 9">Map64</strain>
    </source>
</reference>
<protein>
    <recommendedName>
        <fullName evidence="10">J domain-containing protein</fullName>
    </recommendedName>
</protein>
<dbReference type="FunFam" id="1.10.287.110:FF:000046">
    <property type="entry name" value="dnaJ homolog subfamily C member 21"/>
    <property type="match status" value="1"/>
</dbReference>
<evidence type="ECO:0000256" key="1">
    <source>
        <dbReference type="ARBA" id="ARBA00022723"/>
    </source>
</evidence>
<evidence type="ECO:0000256" key="3">
    <source>
        <dbReference type="ARBA" id="ARBA00022833"/>
    </source>
</evidence>